<name>A0AAP0FYA2_9ASPA</name>
<evidence type="ECO:0000259" key="5">
    <source>
        <dbReference type="PROSITE" id="PS50137"/>
    </source>
</evidence>
<keyword evidence="7" id="KW-1185">Reference proteome</keyword>
<feature type="domain" description="DRBM" evidence="5">
    <location>
        <begin position="146"/>
        <end position="182"/>
    </location>
</feature>
<accession>A0AAP0FYA2</accession>
<organism evidence="6 7">
    <name type="scientific">Platanthera zijinensis</name>
    <dbReference type="NCBI Taxonomy" id="2320716"/>
    <lineage>
        <taxon>Eukaryota</taxon>
        <taxon>Viridiplantae</taxon>
        <taxon>Streptophyta</taxon>
        <taxon>Embryophyta</taxon>
        <taxon>Tracheophyta</taxon>
        <taxon>Spermatophyta</taxon>
        <taxon>Magnoliopsida</taxon>
        <taxon>Liliopsida</taxon>
        <taxon>Asparagales</taxon>
        <taxon>Orchidaceae</taxon>
        <taxon>Orchidoideae</taxon>
        <taxon>Orchideae</taxon>
        <taxon>Orchidinae</taxon>
        <taxon>Platanthera</taxon>
    </lineage>
</organism>
<dbReference type="EMBL" id="JBBWWQ010000017">
    <property type="protein sequence ID" value="KAK8923829.1"/>
    <property type="molecule type" value="Genomic_DNA"/>
</dbReference>
<gene>
    <name evidence="6" type="primary">DRB2</name>
    <name evidence="6" type="ORF">KSP39_PZI019470</name>
</gene>
<evidence type="ECO:0000256" key="2">
    <source>
        <dbReference type="ARBA" id="ARBA00022884"/>
    </source>
</evidence>
<sequence length="348" mass="38217">MAIVVADPTHNPASEMPVAAAEPLVPGQHMHKNLLQEYTQRSGIYLPSYSTFNEGEPHVPRFRATVVVDGMTITSPNTFSHLKDAEQNVAKLALECISVKFKNEGSYYIHKDPVFCKLILNEYGVKLKIDKPTYNTIQQRGLLSTFVSTVTFDGKTYVGFTGKSKKEAEQNAACTVIDSILANSNACNAMAQIIKTKANLFAAMDCNATVGNASITSGTGTDSAHDVNTGLELVAVSNNGSVPVGSSWVPYTSPWVNTAHNNQVNYQIPSLGLPLAMNDPHSIISQKRSKRAKKKKRQGNQPKRWITCGYIEVNMRSILVENSLPSGASWSIYRRRTSGSFWHYLRCA</sequence>
<dbReference type="GO" id="GO:0003723">
    <property type="term" value="F:RNA binding"/>
    <property type="evidence" value="ECO:0007669"/>
    <property type="project" value="UniProtKB-UniRule"/>
</dbReference>
<dbReference type="PROSITE" id="PS50137">
    <property type="entry name" value="DS_RBD"/>
    <property type="match status" value="2"/>
</dbReference>
<dbReference type="InterPro" id="IPR014720">
    <property type="entry name" value="dsRBD_dom"/>
</dbReference>
<comment type="caution">
    <text evidence="6">The sequence shown here is derived from an EMBL/GenBank/DDBJ whole genome shotgun (WGS) entry which is preliminary data.</text>
</comment>
<dbReference type="SUPFAM" id="SSF54768">
    <property type="entry name" value="dsRNA-binding domain-like"/>
    <property type="match status" value="2"/>
</dbReference>
<evidence type="ECO:0000256" key="4">
    <source>
        <dbReference type="PROSITE-ProRule" id="PRU00266"/>
    </source>
</evidence>
<keyword evidence="1" id="KW-0677">Repeat</keyword>
<evidence type="ECO:0000313" key="6">
    <source>
        <dbReference type="EMBL" id="KAK8923829.1"/>
    </source>
</evidence>
<keyword evidence="2 4" id="KW-0694">RNA-binding</keyword>
<evidence type="ECO:0000313" key="7">
    <source>
        <dbReference type="Proteomes" id="UP001418222"/>
    </source>
</evidence>
<protein>
    <submittedName>
        <fullName evidence="6">Double-stranded RNA-binding protein 2</fullName>
    </submittedName>
</protein>
<dbReference type="AlphaFoldDB" id="A0AAP0FYA2"/>
<comment type="function">
    <text evidence="3">Binds double-stranded RNA.</text>
</comment>
<reference evidence="6 7" key="1">
    <citation type="journal article" date="2022" name="Nat. Plants">
        <title>Genomes of leafy and leafless Platanthera orchids illuminate the evolution of mycoheterotrophy.</title>
        <authorList>
            <person name="Li M.H."/>
            <person name="Liu K.W."/>
            <person name="Li Z."/>
            <person name="Lu H.C."/>
            <person name="Ye Q.L."/>
            <person name="Zhang D."/>
            <person name="Wang J.Y."/>
            <person name="Li Y.F."/>
            <person name="Zhong Z.M."/>
            <person name="Liu X."/>
            <person name="Yu X."/>
            <person name="Liu D.K."/>
            <person name="Tu X.D."/>
            <person name="Liu B."/>
            <person name="Hao Y."/>
            <person name="Liao X.Y."/>
            <person name="Jiang Y.T."/>
            <person name="Sun W.H."/>
            <person name="Chen J."/>
            <person name="Chen Y.Q."/>
            <person name="Ai Y."/>
            <person name="Zhai J.W."/>
            <person name="Wu S.S."/>
            <person name="Zhou Z."/>
            <person name="Hsiao Y.Y."/>
            <person name="Wu W.L."/>
            <person name="Chen Y.Y."/>
            <person name="Lin Y.F."/>
            <person name="Hsu J.L."/>
            <person name="Li C.Y."/>
            <person name="Wang Z.W."/>
            <person name="Zhao X."/>
            <person name="Zhong W.Y."/>
            <person name="Ma X.K."/>
            <person name="Ma L."/>
            <person name="Huang J."/>
            <person name="Chen G.Z."/>
            <person name="Huang M.Z."/>
            <person name="Huang L."/>
            <person name="Peng D.H."/>
            <person name="Luo Y.B."/>
            <person name="Zou S.Q."/>
            <person name="Chen S.P."/>
            <person name="Lan S."/>
            <person name="Tsai W.C."/>
            <person name="Van de Peer Y."/>
            <person name="Liu Z.J."/>
        </authorList>
    </citation>
    <scope>NUCLEOTIDE SEQUENCE [LARGE SCALE GENOMIC DNA]</scope>
    <source>
        <strain evidence="6">Lor287</strain>
    </source>
</reference>
<evidence type="ECO:0000256" key="1">
    <source>
        <dbReference type="ARBA" id="ARBA00022737"/>
    </source>
</evidence>
<dbReference type="Pfam" id="PF00035">
    <property type="entry name" value="dsrm"/>
    <property type="match status" value="2"/>
</dbReference>
<dbReference type="PANTHER" id="PTHR46031:SF37">
    <property type="entry name" value="DRBM DOMAIN-CONTAINING PROTEIN"/>
    <property type="match status" value="1"/>
</dbReference>
<proteinExistence type="predicted"/>
<dbReference type="Proteomes" id="UP001418222">
    <property type="component" value="Unassembled WGS sequence"/>
</dbReference>
<dbReference type="SMART" id="SM00358">
    <property type="entry name" value="DSRM"/>
    <property type="match status" value="2"/>
</dbReference>
<evidence type="ECO:0000256" key="3">
    <source>
        <dbReference type="ARBA" id="ARBA00037597"/>
    </source>
</evidence>
<dbReference type="CDD" id="cd00048">
    <property type="entry name" value="DSRM_SF"/>
    <property type="match status" value="1"/>
</dbReference>
<feature type="domain" description="DRBM" evidence="5">
    <location>
        <begin position="30"/>
        <end position="99"/>
    </location>
</feature>
<dbReference type="PANTHER" id="PTHR46031">
    <property type="match status" value="1"/>
</dbReference>
<dbReference type="Gene3D" id="3.30.160.20">
    <property type="match status" value="2"/>
</dbReference>